<accession>A0A7V7QL09</accession>
<comment type="caution">
    <text evidence="3">The sequence shown here is derived from an EMBL/GenBank/DDBJ whole genome shotgun (WGS) entry which is preliminary data.</text>
</comment>
<dbReference type="AlphaFoldDB" id="A0A7V7QL09"/>
<dbReference type="RefSeq" id="WP_151146210.1">
    <property type="nucleotide sequence ID" value="NZ_WAGX01000005.1"/>
</dbReference>
<keyword evidence="1" id="KW-1133">Transmembrane helix</keyword>
<dbReference type="InterPro" id="IPR050469">
    <property type="entry name" value="Diguanylate_Cyclase"/>
</dbReference>
<sequence>MNNKVRKTYIAVWVVFLPVTVLLIMIFILLYNFSITSEKAARSVVEDDLLVETQNFALQIHEELDIMTRMGIAFRDMFANMQYMNQREQLKVIGALCNNSNAYMVVYCDTKGIGFTHNGIKVNVKKDDLLLQQDVDKQYYAYLQKESIMQAEAVVSVIPIMKNENIDGYILMYYSVSHIRKLFTKLIPYDDTFMLYSVDDGLIITTEGLKNEPPSDTMLIKWFQQLDDTFDYDRIREAALNKKEFSFSLTMDKGSKFVIGIPVGISDWYVTVGYEKDLYEQKLTNEWIDIKKLIQYLLVLIFIFLFFMLGTMAIIYLVYNKHNRKLQVAAKTDLLTKLYNKITTEDKIKEYIEDKSNLGGILFILDVDNFKEINDSKGHSAGDEVLKKLGSYLKESLKGHNIMGRVGGDEFFVFITDIKTKEEQEMQTKRVYEIFRGFANSGGIAESVTFSVGCAWYPKDAQDFETLFKAADQALYEAKEKGKDQLVRYQRK</sequence>
<keyword evidence="1" id="KW-0812">Transmembrane</keyword>
<organism evidence="3 4">
    <name type="scientific">Candidatus Galacturonatibacter soehngenii</name>
    <dbReference type="NCBI Taxonomy" id="2307010"/>
    <lineage>
        <taxon>Bacteria</taxon>
        <taxon>Bacillati</taxon>
        <taxon>Bacillota</taxon>
        <taxon>Clostridia</taxon>
        <taxon>Lachnospirales</taxon>
        <taxon>Lachnospiraceae</taxon>
        <taxon>Candidatus Galacturonatibacter</taxon>
    </lineage>
</organism>
<keyword evidence="4" id="KW-1185">Reference proteome</keyword>
<dbReference type="CDD" id="cd01949">
    <property type="entry name" value="GGDEF"/>
    <property type="match status" value="1"/>
</dbReference>
<dbReference type="InterPro" id="IPR043128">
    <property type="entry name" value="Rev_trsase/Diguanyl_cyclase"/>
</dbReference>
<dbReference type="OrthoDB" id="9805474at2"/>
<protein>
    <submittedName>
        <fullName evidence="3">GGDEF domain-containing protein</fullName>
    </submittedName>
</protein>
<name>A0A7V7QL09_9FIRM</name>
<dbReference type="PROSITE" id="PS50887">
    <property type="entry name" value="GGDEF"/>
    <property type="match status" value="1"/>
</dbReference>
<evidence type="ECO:0000313" key="4">
    <source>
        <dbReference type="Proteomes" id="UP000461768"/>
    </source>
</evidence>
<dbReference type="GO" id="GO:0052621">
    <property type="term" value="F:diguanylate cyclase activity"/>
    <property type="evidence" value="ECO:0007669"/>
    <property type="project" value="TreeGrafter"/>
</dbReference>
<evidence type="ECO:0000313" key="3">
    <source>
        <dbReference type="EMBL" id="KAB1438564.1"/>
    </source>
</evidence>
<dbReference type="Proteomes" id="UP000461768">
    <property type="component" value="Unassembled WGS sequence"/>
</dbReference>
<dbReference type="SMART" id="SM00267">
    <property type="entry name" value="GGDEF"/>
    <property type="match status" value="1"/>
</dbReference>
<dbReference type="InterPro" id="IPR029787">
    <property type="entry name" value="Nucleotide_cyclase"/>
</dbReference>
<dbReference type="SUPFAM" id="SSF55073">
    <property type="entry name" value="Nucleotide cyclase"/>
    <property type="match status" value="1"/>
</dbReference>
<feature type="transmembrane region" description="Helical" evidence="1">
    <location>
        <begin position="12"/>
        <end position="33"/>
    </location>
</feature>
<evidence type="ECO:0000259" key="2">
    <source>
        <dbReference type="PROSITE" id="PS50887"/>
    </source>
</evidence>
<dbReference type="PANTHER" id="PTHR45138">
    <property type="entry name" value="REGULATORY COMPONENTS OF SENSORY TRANSDUCTION SYSTEM"/>
    <property type="match status" value="1"/>
</dbReference>
<keyword evidence="1" id="KW-0472">Membrane</keyword>
<dbReference type="Gene3D" id="3.30.70.270">
    <property type="match status" value="1"/>
</dbReference>
<feature type="transmembrane region" description="Helical" evidence="1">
    <location>
        <begin position="293"/>
        <end position="319"/>
    </location>
</feature>
<dbReference type="EMBL" id="WAGX01000005">
    <property type="protein sequence ID" value="KAB1438564.1"/>
    <property type="molecule type" value="Genomic_DNA"/>
</dbReference>
<dbReference type="NCBIfam" id="TIGR00254">
    <property type="entry name" value="GGDEF"/>
    <property type="match status" value="1"/>
</dbReference>
<dbReference type="Pfam" id="PF00990">
    <property type="entry name" value="GGDEF"/>
    <property type="match status" value="1"/>
</dbReference>
<dbReference type="PANTHER" id="PTHR45138:SF9">
    <property type="entry name" value="DIGUANYLATE CYCLASE DGCM-RELATED"/>
    <property type="match status" value="1"/>
</dbReference>
<feature type="domain" description="GGDEF" evidence="2">
    <location>
        <begin position="358"/>
        <end position="491"/>
    </location>
</feature>
<proteinExistence type="predicted"/>
<reference evidence="3 4" key="2">
    <citation type="submission" date="2020-02" db="EMBL/GenBank/DDBJ databases">
        <title>Candidatus Galacturonibacter soehngenii shows hetero-acetogenic catabolism of galacturonic acid but lacks a canonical carbon monoxide dehydrogenase/acetyl-CoA synthase complex.</title>
        <authorList>
            <person name="Diender M."/>
            <person name="Stouten G.R."/>
            <person name="Petersen J.F."/>
            <person name="Nielsen P.H."/>
            <person name="Dueholm M.S."/>
            <person name="Pronk J.T."/>
            <person name="Van Loosdrecht M.C.M."/>
        </authorList>
    </citation>
    <scope>NUCLEOTIDE SEQUENCE [LARGE SCALE GENOMIC DNA]</scope>
    <source>
        <strain evidence="3">GalUA</strain>
    </source>
</reference>
<dbReference type="InterPro" id="IPR000160">
    <property type="entry name" value="GGDEF_dom"/>
</dbReference>
<reference evidence="3 4" key="1">
    <citation type="submission" date="2019-09" db="EMBL/GenBank/DDBJ databases">
        <authorList>
            <person name="Valk L.C."/>
        </authorList>
    </citation>
    <scope>NUCLEOTIDE SEQUENCE [LARGE SCALE GENOMIC DNA]</scope>
    <source>
        <strain evidence="3">GalUA</strain>
    </source>
</reference>
<gene>
    <name evidence="3" type="ORF">F7O84_13595</name>
</gene>
<evidence type="ECO:0000256" key="1">
    <source>
        <dbReference type="SAM" id="Phobius"/>
    </source>
</evidence>